<feature type="region of interest" description="Disordered" evidence="1">
    <location>
        <begin position="64"/>
        <end position="83"/>
    </location>
</feature>
<reference evidence="4" key="1">
    <citation type="journal article" date="2019" name="Plant Biotechnol. J.">
        <title>Genome sequencing of the Australian wild diploid species Gossypium australe highlights disease resistance and delayed gland morphogenesis.</title>
        <authorList>
            <person name="Cai Y."/>
            <person name="Cai X."/>
            <person name="Wang Q."/>
            <person name="Wang P."/>
            <person name="Zhang Y."/>
            <person name="Cai C."/>
            <person name="Xu Y."/>
            <person name="Wang K."/>
            <person name="Zhou Z."/>
            <person name="Wang C."/>
            <person name="Geng S."/>
            <person name="Li B."/>
            <person name="Dong Q."/>
            <person name="Hou Y."/>
            <person name="Wang H."/>
            <person name="Ai P."/>
            <person name="Liu Z."/>
            <person name="Yi F."/>
            <person name="Sun M."/>
            <person name="An G."/>
            <person name="Cheng J."/>
            <person name="Zhang Y."/>
            <person name="Shi Q."/>
            <person name="Xie Y."/>
            <person name="Shi X."/>
            <person name="Chang Y."/>
            <person name="Huang F."/>
            <person name="Chen Y."/>
            <person name="Hong S."/>
            <person name="Mi L."/>
            <person name="Sun Q."/>
            <person name="Zhang L."/>
            <person name="Zhou B."/>
            <person name="Peng R."/>
            <person name="Zhang X."/>
            <person name="Liu F."/>
        </authorList>
    </citation>
    <scope>NUCLEOTIDE SEQUENCE [LARGE SCALE GENOMIC DNA]</scope>
    <source>
        <strain evidence="4">cv. PA1801</strain>
    </source>
</reference>
<dbReference type="PANTHER" id="PTHR32108:SF5">
    <property type="entry name" value="DYNACTIN SUBUNIT 1-LIKE"/>
    <property type="match status" value="1"/>
</dbReference>
<protein>
    <recommendedName>
        <fullName evidence="2">Retrotransposon gag domain-containing protein</fullName>
    </recommendedName>
</protein>
<evidence type="ECO:0000256" key="1">
    <source>
        <dbReference type="SAM" id="MobiDB-lite"/>
    </source>
</evidence>
<dbReference type="Proteomes" id="UP000325315">
    <property type="component" value="Unassembled WGS sequence"/>
</dbReference>
<dbReference type="PANTHER" id="PTHR32108">
    <property type="entry name" value="DNA-DIRECTED RNA POLYMERASE SUBUNIT ALPHA"/>
    <property type="match status" value="1"/>
</dbReference>
<keyword evidence="4" id="KW-1185">Reference proteome</keyword>
<organism evidence="3 4">
    <name type="scientific">Gossypium australe</name>
    <dbReference type="NCBI Taxonomy" id="47621"/>
    <lineage>
        <taxon>Eukaryota</taxon>
        <taxon>Viridiplantae</taxon>
        <taxon>Streptophyta</taxon>
        <taxon>Embryophyta</taxon>
        <taxon>Tracheophyta</taxon>
        <taxon>Spermatophyta</taxon>
        <taxon>Magnoliopsida</taxon>
        <taxon>eudicotyledons</taxon>
        <taxon>Gunneridae</taxon>
        <taxon>Pentapetalae</taxon>
        <taxon>rosids</taxon>
        <taxon>malvids</taxon>
        <taxon>Malvales</taxon>
        <taxon>Malvaceae</taxon>
        <taxon>Malvoideae</taxon>
        <taxon>Gossypium</taxon>
    </lineage>
</organism>
<dbReference type="InterPro" id="IPR005162">
    <property type="entry name" value="Retrotrans_gag_dom"/>
</dbReference>
<accession>A0A5B6UBU9</accession>
<dbReference type="Pfam" id="PF03732">
    <property type="entry name" value="Retrotrans_gag"/>
    <property type="match status" value="1"/>
</dbReference>
<evidence type="ECO:0000259" key="2">
    <source>
        <dbReference type="Pfam" id="PF03732"/>
    </source>
</evidence>
<feature type="region of interest" description="Disordered" evidence="1">
    <location>
        <begin position="17"/>
        <end position="46"/>
    </location>
</feature>
<proteinExistence type="predicted"/>
<dbReference type="OrthoDB" id="1750196at2759"/>
<sequence>MISQLTQLLAGGLEKRKSTVVNSGEDNEDPTYPQGFTPINVQTQPEEYPRRVRVTIRPQKYQAGTSAPMNYPTGLGSNPGDNPTNLVVPNLDDMTEMEKARVELPKQLEDRCKWSAAKWYNQLSCAKIGSWKDLAQAFMKQYSHVTDMTPDKITLQNIEKKQCESFRQYAQRWREMATQVQPPLLEKETTMLFINTLKSPFINHMLGNATKSFSDIVMSGEMIENAVRTGKIYAGENSKRSALRKKEHEVNNTSLYNKWKLYQSLFDAYAVSPFYLKLMQPLFPKWYNANAQCEYHARIMGHSIENCTTFKKLIERFIKMGIVRFDDPLRPNVAGNPLSSHSDQGLNAIIESGGKRTKTDMVKVKTPLKWVWQKMINGGLIMQDSDERPKEVRSYCEFHAEEGHEIQECAEFKALVQSLMDNK</sequence>
<comment type="caution">
    <text evidence="3">The sequence shown here is derived from an EMBL/GenBank/DDBJ whole genome shotgun (WGS) entry which is preliminary data.</text>
</comment>
<evidence type="ECO:0000313" key="4">
    <source>
        <dbReference type="Proteomes" id="UP000325315"/>
    </source>
</evidence>
<feature type="domain" description="Retrotransposon gag" evidence="2">
    <location>
        <begin position="116"/>
        <end position="195"/>
    </location>
</feature>
<name>A0A5B6UBU9_9ROSI</name>
<gene>
    <name evidence="3" type="ORF">EPI10_010210</name>
</gene>
<evidence type="ECO:0000313" key="3">
    <source>
        <dbReference type="EMBL" id="KAA3454266.1"/>
    </source>
</evidence>
<dbReference type="AlphaFoldDB" id="A0A5B6UBU9"/>
<dbReference type="EMBL" id="SMMG02000013">
    <property type="protein sequence ID" value="KAA3454266.1"/>
    <property type="molecule type" value="Genomic_DNA"/>
</dbReference>